<sequence length="363" mass="39235">MKEVGYGIIGCGYFGAELARTIQEFEGAKVVCCQSPGEGARRLSAELHCDREETVEKLLAHPDVDGVIVASPNSMHHEHVLAAARAGKHVYCEKPFALSVQDADEMIDACKKAGVVLMIGHVMHYYEGVRTVKNLISSGAIGTPLCAHAERTGWEPPHDAVSWKKQQKFSGGHLFHHIHEVDLMQWYMGPAKSVFAVGGNLAHKGKGFGDEDDVLLLTIDFANGSFGTMQYGSGFRIGEHFLKINGTLGGVKMSFKDNTLTVYRQDGVETIPMFTDEASAADLSKLFKKTDGGIAYGKPTDKPPAYIAKAVSDELRDFHSVVCGAPVPERVKDLFDGSSARESVAIAAAALRSKESGQPARVE</sequence>
<feature type="domain" description="Gfo/Idh/MocA-like oxidoreductase C-terminal" evidence="3">
    <location>
        <begin position="133"/>
        <end position="360"/>
    </location>
</feature>
<dbReference type="SUPFAM" id="SSF51735">
    <property type="entry name" value="NAD(P)-binding Rossmann-fold domains"/>
    <property type="match status" value="1"/>
</dbReference>
<dbReference type="Pfam" id="PF01408">
    <property type="entry name" value="GFO_IDH_MocA"/>
    <property type="match status" value="1"/>
</dbReference>
<dbReference type="PANTHER" id="PTHR43377">
    <property type="entry name" value="BILIVERDIN REDUCTASE A"/>
    <property type="match status" value="1"/>
</dbReference>
<dbReference type="EMBL" id="JACRSV010000001">
    <property type="protein sequence ID" value="MBC8559521.1"/>
    <property type="molecule type" value="Genomic_DNA"/>
</dbReference>
<protein>
    <submittedName>
        <fullName evidence="4">Gfo/Idh/MocA family oxidoreductase</fullName>
    </submittedName>
</protein>
<comment type="caution">
    <text evidence="4">The sequence shown here is derived from an EMBL/GenBank/DDBJ whole genome shotgun (WGS) entry which is preliminary data.</text>
</comment>
<dbReference type="GO" id="GO:0000166">
    <property type="term" value="F:nucleotide binding"/>
    <property type="evidence" value="ECO:0007669"/>
    <property type="project" value="InterPro"/>
</dbReference>
<reference evidence="4" key="1">
    <citation type="submission" date="2020-08" db="EMBL/GenBank/DDBJ databases">
        <title>Genome public.</title>
        <authorList>
            <person name="Liu C."/>
            <person name="Sun Q."/>
        </authorList>
    </citation>
    <scope>NUCLEOTIDE SEQUENCE</scope>
    <source>
        <strain evidence="4">NSJ-33</strain>
    </source>
</reference>
<gene>
    <name evidence="4" type="ORF">H8710_05475</name>
</gene>
<dbReference type="InterPro" id="IPR004104">
    <property type="entry name" value="Gfo/Idh/MocA-like_OxRdtase_C"/>
</dbReference>
<dbReference type="PANTHER" id="PTHR43377:SF1">
    <property type="entry name" value="BILIVERDIN REDUCTASE A"/>
    <property type="match status" value="1"/>
</dbReference>
<comment type="similarity">
    <text evidence="1">Belongs to the Gfo/Idh/MocA family.</text>
</comment>
<name>A0A926E1E1_9FIRM</name>
<keyword evidence="5" id="KW-1185">Reference proteome</keyword>
<organism evidence="4 5">
    <name type="scientific">Fumia xinanensis</name>
    <dbReference type="NCBI Taxonomy" id="2763659"/>
    <lineage>
        <taxon>Bacteria</taxon>
        <taxon>Bacillati</taxon>
        <taxon>Bacillota</taxon>
        <taxon>Clostridia</taxon>
        <taxon>Eubacteriales</taxon>
        <taxon>Oscillospiraceae</taxon>
        <taxon>Fumia</taxon>
    </lineage>
</organism>
<dbReference type="Gene3D" id="3.40.50.720">
    <property type="entry name" value="NAD(P)-binding Rossmann-like Domain"/>
    <property type="match status" value="1"/>
</dbReference>
<dbReference type="InterPro" id="IPR051450">
    <property type="entry name" value="Gfo/Idh/MocA_Oxidoreductases"/>
</dbReference>
<evidence type="ECO:0000259" key="3">
    <source>
        <dbReference type="Pfam" id="PF02894"/>
    </source>
</evidence>
<evidence type="ECO:0000259" key="2">
    <source>
        <dbReference type="Pfam" id="PF01408"/>
    </source>
</evidence>
<evidence type="ECO:0000256" key="1">
    <source>
        <dbReference type="ARBA" id="ARBA00010928"/>
    </source>
</evidence>
<dbReference type="AlphaFoldDB" id="A0A926E1E1"/>
<evidence type="ECO:0000313" key="5">
    <source>
        <dbReference type="Proteomes" id="UP000610760"/>
    </source>
</evidence>
<dbReference type="Proteomes" id="UP000610760">
    <property type="component" value="Unassembled WGS sequence"/>
</dbReference>
<dbReference type="InterPro" id="IPR000683">
    <property type="entry name" value="Gfo/Idh/MocA-like_OxRdtase_N"/>
</dbReference>
<accession>A0A926E1E1</accession>
<feature type="domain" description="Gfo/Idh/MocA-like oxidoreductase N-terminal" evidence="2">
    <location>
        <begin position="5"/>
        <end position="121"/>
    </location>
</feature>
<dbReference type="SUPFAM" id="SSF55347">
    <property type="entry name" value="Glyceraldehyde-3-phosphate dehydrogenase-like, C-terminal domain"/>
    <property type="match status" value="1"/>
</dbReference>
<dbReference type="InterPro" id="IPR036291">
    <property type="entry name" value="NAD(P)-bd_dom_sf"/>
</dbReference>
<dbReference type="Gene3D" id="3.30.360.10">
    <property type="entry name" value="Dihydrodipicolinate Reductase, domain 2"/>
    <property type="match status" value="1"/>
</dbReference>
<dbReference type="Pfam" id="PF02894">
    <property type="entry name" value="GFO_IDH_MocA_C"/>
    <property type="match status" value="1"/>
</dbReference>
<evidence type="ECO:0000313" key="4">
    <source>
        <dbReference type="EMBL" id="MBC8559521.1"/>
    </source>
</evidence>
<dbReference type="RefSeq" id="WP_249294414.1">
    <property type="nucleotide sequence ID" value="NZ_JACRSV010000001.1"/>
</dbReference>
<proteinExistence type="inferred from homology"/>